<accession>A0AA42B7R5</accession>
<name>A0AA42B7R5_9GAMM</name>
<protein>
    <submittedName>
        <fullName evidence="1">Uncharacterized protein</fullName>
    </submittedName>
</protein>
<proteinExistence type="predicted"/>
<evidence type="ECO:0000313" key="1">
    <source>
        <dbReference type="EMBL" id="MCM2680077.1"/>
    </source>
</evidence>
<organism evidence="1 2">
    <name type="scientific">Echinimonas agarilytica</name>
    <dbReference type="NCBI Taxonomy" id="1215918"/>
    <lineage>
        <taxon>Bacteria</taxon>
        <taxon>Pseudomonadati</taxon>
        <taxon>Pseudomonadota</taxon>
        <taxon>Gammaproteobacteria</taxon>
        <taxon>Alteromonadales</taxon>
        <taxon>Echinimonadaceae</taxon>
        <taxon>Echinimonas</taxon>
    </lineage>
</organism>
<reference evidence="1 2" key="1">
    <citation type="journal article" date="2013" name="Antonie Van Leeuwenhoek">
        <title>Echinimonas agarilytica gen. nov., sp. nov., a new gammaproteobacterium isolated from the sea urchin Strongylocentrotus intermedius.</title>
        <authorList>
            <person name="Nedashkovskaya O.I."/>
            <person name="Stenkova A.M."/>
            <person name="Zhukova N.V."/>
            <person name="Van Trappen S."/>
            <person name="Lee J.S."/>
            <person name="Kim S.B."/>
        </authorList>
    </citation>
    <scope>NUCLEOTIDE SEQUENCE [LARGE SCALE GENOMIC DNA]</scope>
    <source>
        <strain evidence="1 2">KMM 6351</strain>
    </source>
</reference>
<dbReference type="EMBL" id="JAMQGP010000004">
    <property type="protein sequence ID" value="MCM2680077.1"/>
    <property type="molecule type" value="Genomic_DNA"/>
</dbReference>
<comment type="caution">
    <text evidence="1">The sequence shown here is derived from an EMBL/GenBank/DDBJ whole genome shotgun (WGS) entry which is preliminary data.</text>
</comment>
<evidence type="ECO:0000313" key="2">
    <source>
        <dbReference type="Proteomes" id="UP001165393"/>
    </source>
</evidence>
<dbReference type="AlphaFoldDB" id="A0AA42B7R5"/>
<dbReference type="Proteomes" id="UP001165393">
    <property type="component" value="Unassembled WGS sequence"/>
</dbReference>
<dbReference type="RefSeq" id="WP_251261502.1">
    <property type="nucleotide sequence ID" value="NZ_JAMQGP010000004.1"/>
</dbReference>
<sequence length="359" mass="39924">MPHSLIKVAVTAISILLTACSQIGANRLESDNVSYIGALSDAQKKQMLANIIRIRYLDMPVFLDVSSVLTQYSFGGSASTGYLSDNGFTGSSVNAGVSGSYSERPTITFLPLSGHDFAIRMMRPIPVEFVFAIAQGGWPVEVLMGASLQRMNNVENMSFGVIPSPGSVDLSKQYDRDLQAHLNFQKMLNLMLVLSDKDAIEVQRSGPNEQLYLVFEPNPDDSIKQQMRDLKQQLSLDLATNKFAITDKIAHRSDKEITVKTRGLLPIMSVMSRGTVIPDAHQDSVVDTKIDPNQLPMTIKSSKEYPEDSFIAVEYRDHWFYIEHDDITSKRYFGLMMYLYNIQAPAKAQQAPLLTLPTG</sequence>
<keyword evidence="2" id="KW-1185">Reference proteome</keyword>
<gene>
    <name evidence="1" type="ORF">NAF29_10410</name>
</gene>
<dbReference type="PROSITE" id="PS51257">
    <property type="entry name" value="PROKAR_LIPOPROTEIN"/>
    <property type="match status" value="1"/>
</dbReference>